<proteinExistence type="predicted"/>
<dbReference type="EMBL" id="JAAAJB010000795">
    <property type="protein sequence ID" value="KAG0251058.1"/>
    <property type="molecule type" value="Genomic_DNA"/>
</dbReference>
<feature type="region of interest" description="Disordered" evidence="1">
    <location>
        <begin position="289"/>
        <end position="321"/>
    </location>
</feature>
<name>A0A9P6PRL3_9FUNG</name>
<organism evidence="2 3">
    <name type="scientific">Actinomortierella ambigua</name>
    <dbReference type="NCBI Taxonomy" id="1343610"/>
    <lineage>
        <taxon>Eukaryota</taxon>
        <taxon>Fungi</taxon>
        <taxon>Fungi incertae sedis</taxon>
        <taxon>Mucoromycota</taxon>
        <taxon>Mortierellomycotina</taxon>
        <taxon>Mortierellomycetes</taxon>
        <taxon>Mortierellales</taxon>
        <taxon>Mortierellaceae</taxon>
        <taxon>Actinomortierella</taxon>
    </lineage>
</organism>
<accession>A0A9P6PRL3</accession>
<feature type="compositionally biased region" description="Pro residues" evidence="1">
    <location>
        <begin position="295"/>
        <end position="305"/>
    </location>
</feature>
<feature type="region of interest" description="Disordered" evidence="1">
    <location>
        <begin position="222"/>
        <end position="246"/>
    </location>
</feature>
<feature type="region of interest" description="Disordered" evidence="1">
    <location>
        <begin position="1"/>
        <end position="55"/>
    </location>
</feature>
<sequence length="390" mass="41828">MYSNGLGAHRDVGSATSCCKTKATSGRGTRSELSLSRPATQESPMLSLDRASPAVREESMAVEELSASLHPAIPCKKDTTDDAISLTGRISTASLAHATEPIATSADATIVGTSDAAVNQEQEQFALEPEKTEEERQKVEEDDSRQGGDTLKEVKVEDDDQDEAFFLAPHSPAASTDDNSASVMAPLSTDTASQPHLLVAERMGISTSVMTLLSTDTFSQPHFPVTERMENPTFTPSARRQPTPEALGHASKKIRLRGGVAAITQWDAAGEDGDDARYHIQPARFDASRPLLTPTCPPTCQPTSPPTSSSKPLSLRERAPPRSATFEPLLQHEDLGVNHTVKKKVVGRKQDKARVKVDDDGDQVRVRVAPASTASGNIAAPIREPFCTQQ</sequence>
<protein>
    <submittedName>
        <fullName evidence="2">Uncharacterized protein</fullName>
    </submittedName>
</protein>
<feature type="compositionally biased region" description="Polar residues" evidence="1">
    <location>
        <begin position="14"/>
        <end position="44"/>
    </location>
</feature>
<gene>
    <name evidence="2" type="ORF">DFQ27_009027</name>
</gene>
<feature type="compositionally biased region" description="Basic and acidic residues" evidence="1">
    <location>
        <begin position="128"/>
        <end position="155"/>
    </location>
</feature>
<dbReference type="AlphaFoldDB" id="A0A9P6PRL3"/>
<dbReference type="Proteomes" id="UP000807716">
    <property type="component" value="Unassembled WGS sequence"/>
</dbReference>
<feature type="region of interest" description="Disordered" evidence="1">
    <location>
        <begin position="125"/>
        <end position="162"/>
    </location>
</feature>
<reference evidence="2" key="1">
    <citation type="journal article" date="2020" name="Fungal Divers.">
        <title>Resolving the Mortierellaceae phylogeny through synthesis of multi-gene phylogenetics and phylogenomics.</title>
        <authorList>
            <person name="Vandepol N."/>
            <person name="Liber J."/>
            <person name="Desiro A."/>
            <person name="Na H."/>
            <person name="Kennedy M."/>
            <person name="Barry K."/>
            <person name="Grigoriev I.V."/>
            <person name="Miller A.N."/>
            <person name="O'Donnell K."/>
            <person name="Stajich J.E."/>
            <person name="Bonito G."/>
        </authorList>
    </citation>
    <scope>NUCLEOTIDE SEQUENCE</scope>
    <source>
        <strain evidence="2">BC1065</strain>
    </source>
</reference>
<evidence type="ECO:0000313" key="3">
    <source>
        <dbReference type="Proteomes" id="UP000807716"/>
    </source>
</evidence>
<keyword evidence="3" id="KW-1185">Reference proteome</keyword>
<evidence type="ECO:0000313" key="2">
    <source>
        <dbReference type="EMBL" id="KAG0251058.1"/>
    </source>
</evidence>
<comment type="caution">
    <text evidence="2">The sequence shown here is derived from an EMBL/GenBank/DDBJ whole genome shotgun (WGS) entry which is preliminary data.</text>
</comment>
<evidence type="ECO:0000256" key="1">
    <source>
        <dbReference type="SAM" id="MobiDB-lite"/>
    </source>
</evidence>